<proteinExistence type="predicted"/>
<feature type="transmembrane region" description="Helical" evidence="1">
    <location>
        <begin position="124"/>
        <end position="143"/>
    </location>
</feature>
<feature type="transmembrane region" description="Helical" evidence="1">
    <location>
        <begin position="174"/>
        <end position="195"/>
    </location>
</feature>
<protein>
    <recommendedName>
        <fullName evidence="4">Membrane protein YczE</fullName>
    </recommendedName>
</protein>
<keyword evidence="1" id="KW-0472">Membrane</keyword>
<evidence type="ECO:0000313" key="2">
    <source>
        <dbReference type="EMBL" id="GJM55233.1"/>
    </source>
</evidence>
<organism evidence="2 3">
    <name type="scientific">Granulimonas faecalis</name>
    <dbReference type="NCBI Taxonomy" id="2894155"/>
    <lineage>
        <taxon>Bacteria</taxon>
        <taxon>Bacillati</taxon>
        <taxon>Actinomycetota</taxon>
        <taxon>Coriobacteriia</taxon>
        <taxon>Coriobacteriales</taxon>
        <taxon>Kribbibacteriaceae</taxon>
        <taxon>Granulimonas</taxon>
    </lineage>
</organism>
<feature type="transmembrane region" description="Helical" evidence="1">
    <location>
        <begin position="201"/>
        <end position="221"/>
    </location>
</feature>
<evidence type="ECO:0008006" key="4">
    <source>
        <dbReference type="Google" id="ProtNLM"/>
    </source>
</evidence>
<reference evidence="2" key="1">
    <citation type="journal article" date="2022" name="Int. J. Syst. Evol. Microbiol.">
        <title>Granulimonas faecalis gen. nov., sp. nov., and Leptogranulimonas caecicola gen. nov., sp. nov., novel lactate-producing Atopobiaceae bacteria isolated from mouse intestines, and an emended description of the family Atopobiaceae.</title>
        <authorList>
            <person name="Morinaga K."/>
            <person name="Kusada H."/>
            <person name="Sakamoto S."/>
            <person name="Murakami T."/>
            <person name="Toyoda A."/>
            <person name="Mori H."/>
            <person name="Meng X.Y."/>
            <person name="Takashino M."/>
            <person name="Murotomi K."/>
            <person name="Tamaki H."/>
        </authorList>
    </citation>
    <scope>NUCLEOTIDE SEQUENCE</scope>
    <source>
        <strain evidence="2">OPF53</strain>
    </source>
</reference>
<evidence type="ECO:0000256" key="1">
    <source>
        <dbReference type="SAM" id="Phobius"/>
    </source>
</evidence>
<dbReference type="InterPro" id="IPR038750">
    <property type="entry name" value="YczE/YyaS-like"/>
</dbReference>
<comment type="caution">
    <text evidence="2">The sequence shown here is derived from an EMBL/GenBank/DDBJ whole genome shotgun (WGS) entry which is preliminary data.</text>
</comment>
<name>A0AAV5B3M2_9ACTN</name>
<dbReference type="Proteomes" id="UP001055025">
    <property type="component" value="Unassembled WGS sequence"/>
</dbReference>
<dbReference type="EMBL" id="BQKC01000001">
    <property type="protein sequence ID" value="GJM55233.1"/>
    <property type="molecule type" value="Genomic_DNA"/>
</dbReference>
<dbReference type="AlphaFoldDB" id="A0AAV5B3M2"/>
<accession>A0AAV5B3M2</accession>
<gene>
    <name evidence="2" type="ORF">ATOP_08880</name>
</gene>
<dbReference type="Pfam" id="PF19700">
    <property type="entry name" value="DUF6198"/>
    <property type="match status" value="1"/>
</dbReference>
<dbReference type="PANTHER" id="PTHR40078:SF1">
    <property type="entry name" value="INTEGRAL MEMBRANE PROTEIN"/>
    <property type="match status" value="1"/>
</dbReference>
<dbReference type="RefSeq" id="WP_135977560.1">
    <property type="nucleotide sequence ID" value="NZ_BQKC01000001.1"/>
</dbReference>
<feature type="transmembrane region" description="Helical" evidence="1">
    <location>
        <begin position="62"/>
        <end position="86"/>
    </location>
</feature>
<feature type="transmembrane region" description="Helical" evidence="1">
    <location>
        <begin position="15"/>
        <end position="35"/>
    </location>
</feature>
<evidence type="ECO:0000313" key="3">
    <source>
        <dbReference type="Proteomes" id="UP001055025"/>
    </source>
</evidence>
<keyword evidence="3" id="KW-1185">Reference proteome</keyword>
<keyword evidence="1" id="KW-1133">Transmembrane helix</keyword>
<keyword evidence="1" id="KW-0812">Transmembrane</keyword>
<sequence>MGDGGTDARRPGKGVFARVVLMVVGVLLVGMAVALSKHALTGTTPISVIPAVVYDLLRDNGVATVTLGMCSFAMNAACLVVELVLLRRRFPVAQLLQVPVVLLMSASVDMWMLLFEAIPNDVYPVQLLCTAVSVAVLALGVYLQTTADVLMTPGDALVSVITRLTGRTYHKVKVAFDVVLVATGAVLSLLFFAELRDVREGTVLAAVGTGMVVAFWARVLAPVMRRVPKDPVPGIPAVVPEDLDRSLDENDDRGM</sequence>
<dbReference type="PANTHER" id="PTHR40078">
    <property type="entry name" value="INTEGRAL MEMBRANE PROTEIN-RELATED"/>
    <property type="match status" value="1"/>
</dbReference>
<feature type="transmembrane region" description="Helical" evidence="1">
    <location>
        <begin position="98"/>
        <end position="118"/>
    </location>
</feature>